<sequence>MKDKILRKLFLGFMQIHILYHAKKEPIYGTWMMNELKEHGYKISPGTLYPMLSRMEKEGLLIKEEKNVDGRIVKFYTTTILGEEVLVEAREKAMELTGEVKEKGDNIDSI</sequence>
<dbReference type="EMBL" id="NIBG01000009">
    <property type="protein sequence ID" value="PAB59095.1"/>
    <property type="molecule type" value="Genomic_DNA"/>
</dbReference>
<dbReference type="InterPro" id="IPR036390">
    <property type="entry name" value="WH_DNA-bd_sf"/>
</dbReference>
<dbReference type="PANTHER" id="PTHR33169:SF14">
    <property type="entry name" value="TRANSCRIPTIONAL REGULATOR RV3488"/>
    <property type="match status" value="1"/>
</dbReference>
<dbReference type="Proteomes" id="UP000216024">
    <property type="component" value="Unassembled WGS sequence"/>
</dbReference>
<dbReference type="AlphaFoldDB" id="A0A267MJP3"/>
<evidence type="ECO:0000259" key="1">
    <source>
        <dbReference type="Pfam" id="PF03551"/>
    </source>
</evidence>
<dbReference type="RefSeq" id="WP_095133825.1">
    <property type="nucleotide sequence ID" value="NZ_NIBG01000009.1"/>
</dbReference>
<comment type="caution">
    <text evidence="2">The sequence shown here is derived from an EMBL/GenBank/DDBJ whole genome shotgun (WGS) entry which is preliminary data.</text>
</comment>
<dbReference type="SUPFAM" id="SSF46785">
    <property type="entry name" value="Winged helix' DNA-binding domain"/>
    <property type="match status" value="1"/>
</dbReference>
<dbReference type="Gene3D" id="1.10.10.10">
    <property type="entry name" value="Winged helix-like DNA-binding domain superfamily/Winged helix DNA-binding domain"/>
    <property type="match status" value="1"/>
</dbReference>
<reference evidence="2 3" key="1">
    <citation type="submission" date="2017-06" db="EMBL/GenBank/DDBJ databases">
        <title>Draft genome sequence of anaerobic fermentative bacterium Anaeromicrobium sediminis DY2726D isolated from West Pacific Ocean sediments.</title>
        <authorList>
            <person name="Zeng X."/>
        </authorList>
    </citation>
    <scope>NUCLEOTIDE SEQUENCE [LARGE SCALE GENOMIC DNA]</scope>
    <source>
        <strain evidence="2 3">DY2726D</strain>
    </source>
</reference>
<accession>A0A267MJP3</accession>
<keyword evidence="3" id="KW-1185">Reference proteome</keyword>
<protein>
    <submittedName>
        <fullName evidence="2">PadR family transcriptional regulator</fullName>
    </submittedName>
</protein>
<gene>
    <name evidence="2" type="ORF">CCE28_11285</name>
</gene>
<proteinExistence type="predicted"/>
<dbReference type="InterPro" id="IPR052509">
    <property type="entry name" value="Metal_resp_DNA-bind_regulator"/>
</dbReference>
<organism evidence="2 3">
    <name type="scientific">Anaeromicrobium sediminis</name>
    <dbReference type="NCBI Taxonomy" id="1478221"/>
    <lineage>
        <taxon>Bacteria</taxon>
        <taxon>Bacillati</taxon>
        <taxon>Bacillota</taxon>
        <taxon>Clostridia</taxon>
        <taxon>Peptostreptococcales</taxon>
        <taxon>Thermotaleaceae</taxon>
        <taxon>Anaeromicrobium</taxon>
    </lineage>
</organism>
<feature type="domain" description="Transcription regulator PadR N-terminal" evidence="1">
    <location>
        <begin position="18"/>
        <end position="86"/>
    </location>
</feature>
<evidence type="ECO:0000313" key="2">
    <source>
        <dbReference type="EMBL" id="PAB59095.1"/>
    </source>
</evidence>
<dbReference type="PANTHER" id="PTHR33169">
    <property type="entry name" value="PADR-FAMILY TRANSCRIPTIONAL REGULATOR"/>
    <property type="match status" value="1"/>
</dbReference>
<dbReference type="Pfam" id="PF03551">
    <property type="entry name" value="PadR"/>
    <property type="match status" value="1"/>
</dbReference>
<dbReference type="InterPro" id="IPR036388">
    <property type="entry name" value="WH-like_DNA-bd_sf"/>
</dbReference>
<dbReference type="InterPro" id="IPR005149">
    <property type="entry name" value="Tscrpt_reg_PadR_N"/>
</dbReference>
<evidence type="ECO:0000313" key="3">
    <source>
        <dbReference type="Proteomes" id="UP000216024"/>
    </source>
</evidence>
<dbReference type="OrthoDB" id="9808017at2"/>
<name>A0A267MJP3_9FIRM</name>